<feature type="binding site" evidence="11">
    <location>
        <position position="552"/>
    </location>
    <ligand>
        <name>Zn(2+)</name>
        <dbReference type="ChEBI" id="CHEBI:29105"/>
        <label>1</label>
    </ligand>
</feature>
<feature type="binding site" evidence="11">
    <location>
        <position position="549"/>
    </location>
    <ligand>
        <name>Zn(2+)</name>
        <dbReference type="ChEBI" id="CHEBI:29105"/>
        <label>1</label>
    </ligand>
</feature>
<dbReference type="SMART" id="SM00487">
    <property type="entry name" value="DEXDc"/>
    <property type="match status" value="1"/>
</dbReference>
<sequence>MLAQVVVDVPTRQTNQPYTYAIPEELRQYVVVGMRVVVPFGQGARKVQGFVVGLLTTDLNGFDGELKAISQILDLYPIVNAELLKLSDWLANWTFSFRISILQAMLPNVMRAKYTRYLQLVDEVDDEILYGIFHGQERIIFDENTLTATSLAQLAKLRRNKQVVVTYEVTSKAKVKTESGIQTSLSFEQLEDIKLGLRANAKQQNKLLSYLQTLEPGEVVSQHQLRDRLALSNAVINTAVRQGWASKQPIEIYRQPSKTIVQPDQPKVLHSQQAKALQKIKAASGTPTTFLLEGVTGSGKTEVYLQAIDYELQHGKTALMLVPEISLTPQMMHRVKKRFGTKVAVLHSGLSAGERFDEWRRIERREATVVIGARSAIFAPLENIGIIIMDEEHEASYKQDENPRYHARDVAKWRSAYYNAPLILGSATPSLESRARAQKGVYQLLMLTERINQQALPEVKLIDLRQKIMHAKEQSVADELLVAIKERMAQHEQSVLLLNRRGFSSFVMCRDCGLVVQCPNCDIGLTLHMDTKTLKCHYCGHEEAIPTQCPNCRSKAIKYYGTGTQKVEIELQKLLPTARVIRMDLDTTSKKGAHEKLLKAFGNHEADILLGTQMIAKGLDFPDVTLVGVLNADTGLGIPDFRASERTFQLLTQVAGRAGRADKPGTVFIQTYNPTHYAIKMAQAHDYEKFYRYEMQIRHLAKYAPYYFTIKIQASHADERTAALMMTKIGQWLRQRLTAEVTILGPTPRSIARIKNRFYYQIILKYQNVPIVEQVMQELQLIAQANSRNGMQLIIDREPLNFM</sequence>
<dbReference type="InterPro" id="IPR001650">
    <property type="entry name" value="Helicase_C-like"/>
</dbReference>
<dbReference type="Gene3D" id="3.40.1440.60">
    <property type="entry name" value="PriA, 3(prime) DNA-binding domain"/>
    <property type="match status" value="1"/>
</dbReference>
<dbReference type="InterPro" id="IPR014001">
    <property type="entry name" value="Helicase_ATP-bd"/>
</dbReference>
<evidence type="ECO:0000256" key="1">
    <source>
        <dbReference type="ARBA" id="ARBA00022515"/>
    </source>
</evidence>
<keyword evidence="7 11" id="KW-0862">Zinc</keyword>
<dbReference type="InterPro" id="IPR005259">
    <property type="entry name" value="PriA"/>
</dbReference>
<evidence type="ECO:0000313" key="15">
    <source>
        <dbReference type="Proteomes" id="UP001057481"/>
    </source>
</evidence>
<feature type="binding site" evidence="11">
    <location>
        <position position="521"/>
    </location>
    <ligand>
        <name>Zn(2+)</name>
        <dbReference type="ChEBI" id="CHEBI:29105"/>
        <label>2</label>
    </ligand>
</feature>
<dbReference type="SMART" id="SM00490">
    <property type="entry name" value="HELICc"/>
    <property type="match status" value="1"/>
</dbReference>
<dbReference type="Pfam" id="PF17764">
    <property type="entry name" value="PriA_3primeBD"/>
    <property type="match status" value="1"/>
</dbReference>
<dbReference type="NCBIfam" id="NF004066">
    <property type="entry name" value="PRK05580.1-3"/>
    <property type="match status" value="1"/>
</dbReference>
<keyword evidence="1 11" id="KW-0639">Primosome</keyword>
<dbReference type="InterPro" id="IPR040498">
    <property type="entry name" value="PriA_CRR"/>
</dbReference>
<accession>A0ABT0VJD1</accession>
<dbReference type="Proteomes" id="UP001057481">
    <property type="component" value="Unassembled WGS sequence"/>
</dbReference>
<protein>
    <recommendedName>
        <fullName evidence="11">Replication restart protein PriA</fullName>
    </recommendedName>
    <alternativeName>
        <fullName evidence="11">ATP-dependent DNA helicase PriA</fullName>
        <ecNumber evidence="11">5.6.2.4</ecNumber>
    </alternativeName>
    <alternativeName>
        <fullName evidence="11">DNA 3'-5' helicase PriA</fullName>
    </alternativeName>
</protein>
<dbReference type="CDD" id="cd18804">
    <property type="entry name" value="SF2_C_priA"/>
    <property type="match status" value="1"/>
</dbReference>
<keyword evidence="15" id="KW-1185">Reference proteome</keyword>
<dbReference type="HAMAP" id="MF_00983">
    <property type="entry name" value="PriA"/>
    <property type="match status" value="1"/>
</dbReference>
<keyword evidence="10 11" id="KW-0413">Isomerase</keyword>
<organism evidence="14 15">
    <name type="scientific">Periweissella beninensis</name>
    <dbReference type="NCBI Taxonomy" id="504936"/>
    <lineage>
        <taxon>Bacteria</taxon>
        <taxon>Bacillati</taxon>
        <taxon>Bacillota</taxon>
        <taxon>Bacilli</taxon>
        <taxon>Lactobacillales</taxon>
        <taxon>Lactobacillaceae</taxon>
        <taxon>Periweissella</taxon>
    </lineage>
</organism>
<name>A0ABT0VJD1_9LACO</name>
<keyword evidence="3 11" id="KW-0479">Metal-binding</keyword>
<dbReference type="EC" id="5.6.2.4" evidence="11"/>
<dbReference type="PROSITE" id="PS51192">
    <property type="entry name" value="HELICASE_ATP_BIND_1"/>
    <property type="match status" value="1"/>
</dbReference>
<feature type="binding site" evidence="11">
    <location>
        <position position="518"/>
    </location>
    <ligand>
        <name>Zn(2+)</name>
        <dbReference type="ChEBI" id="CHEBI:29105"/>
        <label>2</label>
    </ligand>
</feature>
<evidence type="ECO:0000256" key="3">
    <source>
        <dbReference type="ARBA" id="ARBA00022723"/>
    </source>
</evidence>
<dbReference type="PANTHER" id="PTHR30580:SF0">
    <property type="entry name" value="PRIMOSOMAL PROTEIN N"/>
    <property type="match status" value="1"/>
</dbReference>
<keyword evidence="9 11" id="KW-0238">DNA-binding</keyword>
<dbReference type="Pfam" id="PF00271">
    <property type="entry name" value="Helicase_C"/>
    <property type="match status" value="1"/>
</dbReference>
<comment type="caution">
    <text evidence="14">The sequence shown here is derived from an EMBL/GenBank/DDBJ whole genome shotgun (WGS) entry which is preliminary data.</text>
</comment>
<evidence type="ECO:0000256" key="2">
    <source>
        <dbReference type="ARBA" id="ARBA00022705"/>
    </source>
</evidence>
<dbReference type="GO" id="GO:0016787">
    <property type="term" value="F:hydrolase activity"/>
    <property type="evidence" value="ECO:0007669"/>
    <property type="project" value="UniProtKB-KW"/>
</dbReference>
<evidence type="ECO:0000256" key="6">
    <source>
        <dbReference type="ARBA" id="ARBA00022806"/>
    </source>
</evidence>
<evidence type="ECO:0000256" key="10">
    <source>
        <dbReference type="ARBA" id="ARBA00023235"/>
    </source>
</evidence>
<proteinExistence type="inferred from homology"/>
<comment type="catalytic activity">
    <reaction evidence="11">
        <text>Couples ATP hydrolysis with the unwinding of duplex DNA by translocating in the 3'-5' direction.</text>
        <dbReference type="EC" id="5.6.2.4"/>
    </reaction>
</comment>
<keyword evidence="2 11" id="KW-0235">DNA replication</keyword>
<reference evidence="14" key="1">
    <citation type="submission" date="2021-04" db="EMBL/GenBank/DDBJ databases">
        <title>Taxonomic assessment of Weissella genus.</title>
        <authorList>
            <person name="Fanelli F."/>
            <person name="Chieffi D."/>
            <person name="Dell'Aquila A."/>
            <person name="Gyu-Sung C."/>
            <person name="Franz C.M.A.P."/>
            <person name="Fusco V."/>
        </authorList>
    </citation>
    <scope>NUCLEOTIDE SEQUENCE</scope>
    <source>
        <strain evidence="14">LMG 25373</strain>
    </source>
</reference>
<dbReference type="InterPro" id="IPR041236">
    <property type="entry name" value="PriA_C"/>
</dbReference>
<dbReference type="CDD" id="cd17929">
    <property type="entry name" value="DEXHc_priA"/>
    <property type="match status" value="1"/>
</dbReference>
<dbReference type="Pfam" id="PF18319">
    <property type="entry name" value="Zn_ribbon_PriA"/>
    <property type="match status" value="1"/>
</dbReference>
<feature type="domain" description="Helicase C-terminal" evidence="13">
    <location>
        <begin position="544"/>
        <end position="701"/>
    </location>
</feature>
<comment type="cofactor">
    <cofactor evidence="11">
        <name>Zn(2+)</name>
        <dbReference type="ChEBI" id="CHEBI:29105"/>
    </cofactor>
    <text evidence="11">Binds 2 zinc ions per subunit.</text>
</comment>
<keyword evidence="8 11" id="KW-0067">ATP-binding</keyword>
<feature type="binding site" evidence="11">
    <location>
        <position position="512"/>
    </location>
    <ligand>
        <name>Zn(2+)</name>
        <dbReference type="ChEBI" id="CHEBI:29105"/>
        <label>1</label>
    </ligand>
</feature>
<evidence type="ECO:0000259" key="13">
    <source>
        <dbReference type="PROSITE" id="PS51194"/>
    </source>
</evidence>
<feature type="domain" description="Helicase ATP-binding" evidence="12">
    <location>
        <begin position="281"/>
        <end position="447"/>
    </location>
</feature>
<evidence type="ECO:0000256" key="11">
    <source>
        <dbReference type="HAMAP-Rule" id="MF_00983"/>
    </source>
</evidence>
<evidence type="ECO:0000313" key="14">
    <source>
        <dbReference type="EMBL" id="MCM2437943.1"/>
    </source>
</evidence>
<dbReference type="NCBIfam" id="TIGR00595">
    <property type="entry name" value="priA"/>
    <property type="match status" value="1"/>
</dbReference>
<comment type="similarity">
    <text evidence="11">Belongs to the helicase family. PriA subfamily.</text>
</comment>
<evidence type="ECO:0000256" key="4">
    <source>
        <dbReference type="ARBA" id="ARBA00022741"/>
    </source>
</evidence>
<dbReference type="PANTHER" id="PTHR30580">
    <property type="entry name" value="PRIMOSOMAL PROTEIN N"/>
    <property type="match status" value="1"/>
</dbReference>
<dbReference type="EMBL" id="JAGMVS010000072">
    <property type="protein sequence ID" value="MCM2437943.1"/>
    <property type="molecule type" value="Genomic_DNA"/>
</dbReference>
<gene>
    <name evidence="11 14" type="primary">priA</name>
    <name evidence="14" type="ORF">KAK10_08475</name>
</gene>
<dbReference type="Pfam" id="PF18074">
    <property type="entry name" value="PriA_C"/>
    <property type="match status" value="1"/>
</dbReference>
<evidence type="ECO:0000256" key="5">
    <source>
        <dbReference type="ARBA" id="ARBA00022801"/>
    </source>
</evidence>
<dbReference type="InterPro" id="IPR041222">
    <property type="entry name" value="PriA_3primeBD"/>
</dbReference>
<dbReference type="SUPFAM" id="SSF52540">
    <property type="entry name" value="P-loop containing nucleoside triphosphate hydrolases"/>
    <property type="match status" value="2"/>
</dbReference>
<keyword evidence="6 11" id="KW-0347">Helicase</keyword>
<dbReference type="PROSITE" id="PS51194">
    <property type="entry name" value="HELICASE_CTER"/>
    <property type="match status" value="1"/>
</dbReference>
<evidence type="ECO:0000256" key="9">
    <source>
        <dbReference type="ARBA" id="ARBA00023125"/>
    </source>
</evidence>
<dbReference type="InterPro" id="IPR011545">
    <property type="entry name" value="DEAD/DEAH_box_helicase_dom"/>
</dbReference>
<dbReference type="Gene3D" id="3.40.50.300">
    <property type="entry name" value="P-loop containing nucleotide triphosphate hydrolases"/>
    <property type="match status" value="2"/>
</dbReference>
<feature type="binding site" evidence="11">
    <location>
        <position position="536"/>
    </location>
    <ligand>
        <name>Zn(2+)</name>
        <dbReference type="ChEBI" id="CHEBI:29105"/>
        <label>2</label>
    </ligand>
</feature>
<evidence type="ECO:0000256" key="7">
    <source>
        <dbReference type="ARBA" id="ARBA00022833"/>
    </source>
</evidence>
<keyword evidence="4 11" id="KW-0547">Nucleotide-binding</keyword>
<feature type="binding site" evidence="11">
    <location>
        <position position="539"/>
    </location>
    <ligand>
        <name>Zn(2+)</name>
        <dbReference type="ChEBI" id="CHEBI:29105"/>
        <label>2</label>
    </ligand>
</feature>
<comment type="catalytic activity">
    <reaction evidence="11">
        <text>ATP + H2O = ADP + phosphate + H(+)</text>
        <dbReference type="Rhea" id="RHEA:13065"/>
        <dbReference type="ChEBI" id="CHEBI:15377"/>
        <dbReference type="ChEBI" id="CHEBI:15378"/>
        <dbReference type="ChEBI" id="CHEBI:30616"/>
        <dbReference type="ChEBI" id="CHEBI:43474"/>
        <dbReference type="ChEBI" id="CHEBI:456216"/>
        <dbReference type="EC" id="5.6.2.4"/>
    </reaction>
</comment>
<evidence type="ECO:0000256" key="8">
    <source>
        <dbReference type="ARBA" id="ARBA00022840"/>
    </source>
</evidence>
<feature type="binding site" evidence="11">
    <location>
        <position position="509"/>
    </location>
    <ligand>
        <name>Zn(2+)</name>
        <dbReference type="ChEBI" id="CHEBI:29105"/>
        <label>1</label>
    </ligand>
</feature>
<dbReference type="InterPro" id="IPR027417">
    <property type="entry name" value="P-loop_NTPase"/>
</dbReference>
<evidence type="ECO:0000259" key="12">
    <source>
        <dbReference type="PROSITE" id="PS51192"/>
    </source>
</evidence>
<keyword evidence="5 11" id="KW-0378">Hydrolase</keyword>
<dbReference type="RefSeq" id="WP_205144076.1">
    <property type="nucleotide sequence ID" value="NZ_JAFBDN010000019.1"/>
</dbReference>
<comment type="subunit">
    <text evidence="11">Component of the replication restart primosome.</text>
</comment>
<dbReference type="Pfam" id="PF00270">
    <property type="entry name" value="DEAD"/>
    <property type="match status" value="1"/>
</dbReference>
<dbReference type="InterPro" id="IPR042115">
    <property type="entry name" value="PriA_3primeBD_sf"/>
</dbReference>
<comment type="function">
    <text evidence="11">Initiates the restart of stalled replication forks, which reloads the replicative helicase on sites other than the origin of replication. Recognizes and binds to abandoned replication forks and remodels them to uncover a helicase loading site. Promotes assembly of the primosome at these replication forks.</text>
</comment>